<accession>A0A6J8DLG2</accession>
<dbReference type="Proteomes" id="UP000507470">
    <property type="component" value="Unassembled WGS sequence"/>
</dbReference>
<evidence type="ECO:0000313" key="2">
    <source>
        <dbReference type="Proteomes" id="UP000507470"/>
    </source>
</evidence>
<reference evidence="1 2" key="1">
    <citation type="submission" date="2020-06" db="EMBL/GenBank/DDBJ databases">
        <authorList>
            <person name="Li R."/>
            <person name="Bekaert M."/>
        </authorList>
    </citation>
    <scope>NUCLEOTIDE SEQUENCE [LARGE SCALE GENOMIC DNA]</scope>
    <source>
        <strain evidence="2">wild</strain>
    </source>
</reference>
<protein>
    <submittedName>
        <fullName evidence="1">Uncharacterized protein</fullName>
    </submittedName>
</protein>
<name>A0A6J8DLG2_MYTCO</name>
<gene>
    <name evidence="1" type="ORF">MCOR_42311</name>
</gene>
<dbReference type="EMBL" id="CACVKT020007616">
    <property type="protein sequence ID" value="CAC5408976.1"/>
    <property type="molecule type" value="Genomic_DNA"/>
</dbReference>
<dbReference type="OrthoDB" id="5950246at2759"/>
<proteinExistence type="predicted"/>
<organism evidence="1 2">
    <name type="scientific">Mytilus coruscus</name>
    <name type="common">Sea mussel</name>
    <dbReference type="NCBI Taxonomy" id="42192"/>
    <lineage>
        <taxon>Eukaryota</taxon>
        <taxon>Metazoa</taxon>
        <taxon>Spiralia</taxon>
        <taxon>Lophotrochozoa</taxon>
        <taxon>Mollusca</taxon>
        <taxon>Bivalvia</taxon>
        <taxon>Autobranchia</taxon>
        <taxon>Pteriomorphia</taxon>
        <taxon>Mytilida</taxon>
        <taxon>Mytiloidea</taxon>
        <taxon>Mytilidae</taxon>
        <taxon>Mytilinae</taxon>
        <taxon>Mytilus</taxon>
    </lineage>
</organism>
<keyword evidence="2" id="KW-1185">Reference proteome</keyword>
<sequence length="426" mass="49035">MEKYLYEHLVTTVGTEIHIRNRQRLFIIIDMIKNTESTYSTHISSGSLAEGLELPGSDLDIMNVIDDVDVLQNERNIKYPIHCTTLIMETDIDHPGFTRLRLVAKDNGESILVLCAGERYYLSVSSFIDNYKKMYTNMPVFLHGPCLSDEDQTHDIAFCLWRKITPDNNELLLSVIDSIKFDGIDGLMNNIFPPDNKHYRLLCSNSEHSLIILDFLFYRICSLLPPSDISHCYKVQTFIESLLKSESSSFIIGVCKYKYAIINHYAAQLLPSLTTTTTTAKYNIHKLYHSHLQVGLKTDAVSGWLLYASFYYVTKQYNVTLRLLDYVLSKCTPNTVVVDRVTSTNEDLGFGNYDARYISMYRQSVNSKMSLNDRMKIAVLSNIRFLQHSSLIPEELQLEVNDRDLDIHRSCRVVLLSKIFMLSSYW</sequence>
<dbReference type="AlphaFoldDB" id="A0A6J8DLG2"/>
<evidence type="ECO:0000313" key="1">
    <source>
        <dbReference type="EMBL" id="CAC5408976.1"/>
    </source>
</evidence>